<keyword evidence="4" id="KW-1185">Reference proteome</keyword>
<evidence type="ECO:0000256" key="1">
    <source>
        <dbReference type="SAM" id="SignalP"/>
    </source>
</evidence>
<dbReference type="CDD" id="cd07765">
    <property type="entry name" value="KRAB_A-box"/>
    <property type="match status" value="1"/>
</dbReference>
<dbReference type="InterPro" id="IPR001909">
    <property type="entry name" value="KRAB"/>
</dbReference>
<sequence length="188" mass="22589">MVSDDFRWIILFMKLLTFQDVAVEFTQEEWSYLDPGQKDMYRDVMLENYQNFVSLGLPVTKPTVISRLERHEVPWLLREEDPRCISEDSPVEKREYETKESTPQQCITTREPTIERLIKDDFCKSKLGDVWNYDTGLERQINNPERQSMKLIVKHCKTSSSRMFLLKNLYKFNKYRKFYSHNSELNHS</sequence>
<dbReference type="PANTHER" id="PTHR23232">
    <property type="entry name" value="KRAB DOMAIN C2H2 ZINC FINGER"/>
    <property type="match status" value="1"/>
</dbReference>
<dbReference type="GeneTree" id="ENSGT00950000182890"/>
<name>A0A7N4NI17_SARHA</name>
<dbReference type="GO" id="GO:0006355">
    <property type="term" value="P:regulation of DNA-templated transcription"/>
    <property type="evidence" value="ECO:0007669"/>
    <property type="project" value="InterPro"/>
</dbReference>
<dbReference type="Ensembl" id="ENSSHAT00000041728.1">
    <property type="protein sequence ID" value="ENSSHAP00000023499.1"/>
    <property type="gene ID" value="ENSSHAG00000025101.1"/>
</dbReference>
<dbReference type="PROSITE" id="PS50805">
    <property type="entry name" value="KRAB"/>
    <property type="match status" value="1"/>
</dbReference>
<organism evidence="3 4">
    <name type="scientific">Sarcophilus harrisii</name>
    <name type="common">Tasmanian devil</name>
    <name type="synonym">Sarcophilus laniarius</name>
    <dbReference type="NCBI Taxonomy" id="9305"/>
    <lineage>
        <taxon>Eukaryota</taxon>
        <taxon>Metazoa</taxon>
        <taxon>Chordata</taxon>
        <taxon>Craniata</taxon>
        <taxon>Vertebrata</taxon>
        <taxon>Euteleostomi</taxon>
        <taxon>Mammalia</taxon>
        <taxon>Metatheria</taxon>
        <taxon>Dasyuromorphia</taxon>
        <taxon>Dasyuridae</taxon>
        <taxon>Sarcophilus</taxon>
    </lineage>
</organism>
<dbReference type="SMART" id="SM00349">
    <property type="entry name" value="KRAB"/>
    <property type="match status" value="1"/>
</dbReference>
<dbReference type="PANTHER" id="PTHR23232:SF163">
    <property type="entry name" value="ZINC FINGER PROTEIN 589"/>
    <property type="match status" value="1"/>
</dbReference>
<keyword evidence="1" id="KW-0732">Signal</keyword>
<evidence type="ECO:0000313" key="4">
    <source>
        <dbReference type="Proteomes" id="UP000007648"/>
    </source>
</evidence>
<dbReference type="SUPFAM" id="SSF109640">
    <property type="entry name" value="KRAB domain (Kruppel-associated box)"/>
    <property type="match status" value="1"/>
</dbReference>
<evidence type="ECO:0000259" key="2">
    <source>
        <dbReference type="PROSITE" id="PS50805"/>
    </source>
</evidence>
<feature type="signal peptide" evidence="1">
    <location>
        <begin position="1"/>
        <end position="23"/>
    </location>
</feature>
<dbReference type="InParanoid" id="A0A7N4NI17"/>
<protein>
    <recommendedName>
        <fullName evidence="2">KRAB domain-containing protein</fullName>
    </recommendedName>
</protein>
<feature type="chain" id="PRO_5029575730" description="KRAB domain-containing protein" evidence="1">
    <location>
        <begin position="24"/>
        <end position="188"/>
    </location>
</feature>
<dbReference type="AlphaFoldDB" id="A0A7N4NI17"/>
<reference evidence="3" key="3">
    <citation type="submission" date="2025-09" db="UniProtKB">
        <authorList>
            <consortium name="Ensembl"/>
        </authorList>
    </citation>
    <scope>IDENTIFICATION</scope>
</reference>
<proteinExistence type="predicted"/>
<dbReference type="InterPro" id="IPR050169">
    <property type="entry name" value="Krueppel_C2H2_ZnF"/>
</dbReference>
<dbReference type="Gene3D" id="6.10.140.140">
    <property type="match status" value="1"/>
</dbReference>
<evidence type="ECO:0000313" key="3">
    <source>
        <dbReference type="Ensembl" id="ENSSHAP00000023499.1"/>
    </source>
</evidence>
<feature type="domain" description="KRAB" evidence="2">
    <location>
        <begin position="16"/>
        <end position="87"/>
    </location>
</feature>
<reference evidence="3" key="2">
    <citation type="submission" date="2025-08" db="UniProtKB">
        <authorList>
            <consortium name="Ensembl"/>
        </authorList>
    </citation>
    <scope>IDENTIFICATION</scope>
</reference>
<accession>A0A7N4NI17</accession>
<dbReference type="Proteomes" id="UP000007648">
    <property type="component" value="Unassembled WGS sequence"/>
</dbReference>
<reference evidence="3 4" key="1">
    <citation type="journal article" date="2011" name="Proc. Natl. Acad. Sci. U.S.A.">
        <title>Genetic diversity and population structure of the endangered marsupial Sarcophilus harrisii (Tasmanian devil).</title>
        <authorList>
            <person name="Miller W."/>
            <person name="Hayes V.M."/>
            <person name="Ratan A."/>
            <person name="Petersen D.C."/>
            <person name="Wittekindt N.E."/>
            <person name="Miller J."/>
            <person name="Walenz B."/>
            <person name="Knight J."/>
            <person name="Qi J."/>
            <person name="Zhao F."/>
            <person name="Wang Q."/>
            <person name="Bedoya-Reina O.C."/>
            <person name="Katiyar N."/>
            <person name="Tomsho L.P."/>
            <person name="Kasson L.M."/>
            <person name="Hardie R.A."/>
            <person name="Woodbridge P."/>
            <person name="Tindall E.A."/>
            <person name="Bertelsen M.F."/>
            <person name="Dixon D."/>
            <person name="Pyecroft S."/>
            <person name="Helgen K.M."/>
            <person name="Lesk A.M."/>
            <person name="Pringle T.H."/>
            <person name="Patterson N."/>
            <person name="Zhang Y."/>
            <person name="Kreiss A."/>
            <person name="Woods G.M."/>
            <person name="Jones M.E."/>
            <person name="Schuster S.C."/>
        </authorList>
    </citation>
    <scope>NUCLEOTIDE SEQUENCE [LARGE SCALE GENOMIC DNA]</scope>
</reference>
<dbReference type="InterPro" id="IPR036051">
    <property type="entry name" value="KRAB_dom_sf"/>
</dbReference>
<dbReference type="Pfam" id="PF01352">
    <property type="entry name" value="KRAB"/>
    <property type="match status" value="1"/>
</dbReference>